<sequence>MPSPFDPELRSYDEDRAIHGSFPVHLRALMAAKTVVKKAIATGTPAPPVDKPYRVVAVLGQSNASGAGNEEPGVTPPPIHPLVHQWPGCGRYRGRKILLAEDPLLHEVPGAGVGFATTFGSLLAEATGDPVLLVPCARGDTSFYPKNGYSWDPDNHDVRHNLYDYSIQQIDSALKETGQKLDCILWHQGESDGPLSEPEVFRRQFDRLIEGLRERYGPVPFILGQLSPEYMNFGPPKLAGIDAVHQDTPNRWDHARFVPSPPGMLNGAPGSGLPEDPHFTAEAGRIIGRRMFEAYQDFARSS</sequence>
<reference evidence="3 4" key="1">
    <citation type="submission" date="2022-06" db="EMBL/GenBank/DDBJ databases">
        <title>Genomic Encyclopedia of Archaeal and Bacterial Type Strains, Phase II (KMG-II): from individual species to whole genera.</title>
        <authorList>
            <person name="Goeker M."/>
        </authorList>
    </citation>
    <scope>NUCLEOTIDE SEQUENCE [LARGE SCALE GENOMIC DNA]</scope>
    <source>
        <strain evidence="3 4">DSM 45037</strain>
    </source>
</reference>
<dbReference type="InterPro" id="IPR036514">
    <property type="entry name" value="SGNH_hydro_sf"/>
</dbReference>
<name>A0ABT1H5H9_9NOCA</name>
<dbReference type="Proteomes" id="UP001205740">
    <property type="component" value="Unassembled WGS sequence"/>
</dbReference>
<evidence type="ECO:0000313" key="3">
    <source>
        <dbReference type="EMBL" id="MCP2161890.1"/>
    </source>
</evidence>
<dbReference type="Pfam" id="PF03629">
    <property type="entry name" value="SASA"/>
    <property type="match status" value="1"/>
</dbReference>
<proteinExistence type="predicted"/>
<gene>
    <name evidence="3" type="ORF">LX12_003089</name>
</gene>
<dbReference type="InterPro" id="IPR052940">
    <property type="entry name" value="Carb_Esterase_6"/>
</dbReference>
<evidence type="ECO:0000313" key="4">
    <source>
        <dbReference type="Proteomes" id="UP001205740"/>
    </source>
</evidence>
<accession>A0ABT1H5H9</accession>
<evidence type="ECO:0000259" key="2">
    <source>
        <dbReference type="Pfam" id="PF03629"/>
    </source>
</evidence>
<dbReference type="SUPFAM" id="SSF52266">
    <property type="entry name" value="SGNH hydrolase"/>
    <property type="match status" value="1"/>
</dbReference>
<keyword evidence="1" id="KW-0378">Hydrolase</keyword>
<evidence type="ECO:0000256" key="1">
    <source>
        <dbReference type="ARBA" id="ARBA00022801"/>
    </source>
</evidence>
<dbReference type="EMBL" id="JAMTCG010000005">
    <property type="protein sequence ID" value="MCP2161890.1"/>
    <property type="molecule type" value="Genomic_DNA"/>
</dbReference>
<dbReference type="InterPro" id="IPR005181">
    <property type="entry name" value="SASA"/>
</dbReference>
<keyword evidence="4" id="KW-1185">Reference proteome</keyword>
<comment type="caution">
    <text evidence="3">The sequence shown here is derived from an EMBL/GenBank/DDBJ whole genome shotgun (WGS) entry which is preliminary data.</text>
</comment>
<protein>
    <submittedName>
        <fullName evidence="3">Transposase</fullName>
    </submittedName>
</protein>
<organism evidence="3 4">
    <name type="scientific">Williamsia serinedens</name>
    <dbReference type="NCBI Taxonomy" id="391736"/>
    <lineage>
        <taxon>Bacteria</taxon>
        <taxon>Bacillati</taxon>
        <taxon>Actinomycetota</taxon>
        <taxon>Actinomycetes</taxon>
        <taxon>Mycobacteriales</taxon>
        <taxon>Nocardiaceae</taxon>
        <taxon>Williamsia</taxon>
    </lineage>
</organism>
<dbReference type="PANTHER" id="PTHR31988:SF19">
    <property type="entry name" value="9-O-ACETYL-N-ACETYLNEURAMINIC ACID DEACETYLASE-RELATED"/>
    <property type="match status" value="1"/>
</dbReference>
<dbReference type="PANTHER" id="PTHR31988">
    <property type="entry name" value="ESTERASE, PUTATIVE (DUF303)-RELATED"/>
    <property type="match status" value="1"/>
</dbReference>
<feature type="domain" description="Sialate O-acetylesterase" evidence="2">
    <location>
        <begin position="56"/>
        <end position="296"/>
    </location>
</feature>
<dbReference type="Gene3D" id="3.40.50.1110">
    <property type="entry name" value="SGNH hydrolase"/>
    <property type="match status" value="1"/>
</dbReference>
<dbReference type="RefSeq" id="WP_253655460.1">
    <property type="nucleotide sequence ID" value="NZ_BAAAOE010000001.1"/>
</dbReference>